<feature type="transmembrane region" description="Helical" evidence="1">
    <location>
        <begin position="12"/>
        <end position="43"/>
    </location>
</feature>
<feature type="transmembrane region" description="Helical" evidence="1">
    <location>
        <begin position="241"/>
        <end position="262"/>
    </location>
</feature>
<sequence>MKFHWTTAAWSIVYFLLLLSLVTPLTVVTVLFLLVPGVILYTTLSRTSFILHVVPVLLLLLFLLGPYYILVPLYFLIPSIIMGHMYKTRAPAARTLLVGAATILVEFILLLLVSTVFFDFNLAQTIEDVINTTSMPLRDMTGSNLVSGLDWTEKKTELLSDLVRTIPFTMTVTSLAIAAVTHAIARPTLSSLGQITPKMKPFRELRLPRSLVWYYCIGLIIQLFAGTAAREGFLGTVLVNLMPLLQFGFIIQAAGLFFYLAYVKKWNLVIPILLTIAMIFIRPLWIIGLFDIAFPLRDMITRSRR</sequence>
<keyword evidence="1" id="KW-0812">Transmembrane</keyword>
<dbReference type="EMBL" id="RZNX01000002">
    <property type="protein sequence ID" value="RUT33731.1"/>
    <property type="molecule type" value="Genomic_DNA"/>
</dbReference>
<name>A0A3S1D7N3_9BACL</name>
<evidence type="ECO:0000313" key="3">
    <source>
        <dbReference type="Proteomes" id="UP000272464"/>
    </source>
</evidence>
<keyword evidence="1" id="KW-1133">Transmembrane helix</keyword>
<evidence type="ECO:0000256" key="1">
    <source>
        <dbReference type="SAM" id="Phobius"/>
    </source>
</evidence>
<evidence type="ECO:0000313" key="2">
    <source>
        <dbReference type="EMBL" id="RUT33731.1"/>
    </source>
</evidence>
<dbReference type="AlphaFoldDB" id="A0A3S1D7N3"/>
<gene>
    <name evidence="2" type="ORF">EJP77_08850</name>
</gene>
<dbReference type="RefSeq" id="WP_127198844.1">
    <property type="nucleotide sequence ID" value="NZ_RZNX01000002.1"/>
</dbReference>
<organism evidence="2 3">
    <name type="scientific">Paenibacillus zeisoli</name>
    <dbReference type="NCBI Taxonomy" id="2496267"/>
    <lineage>
        <taxon>Bacteria</taxon>
        <taxon>Bacillati</taxon>
        <taxon>Bacillota</taxon>
        <taxon>Bacilli</taxon>
        <taxon>Bacillales</taxon>
        <taxon>Paenibacillaceae</taxon>
        <taxon>Paenibacillus</taxon>
    </lineage>
</organism>
<keyword evidence="3" id="KW-1185">Reference proteome</keyword>
<keyword evidence="1" id="KW-0472">Membrane</keyword>
<dbReference type="PANTHER" id="PTHR41324:SF1">
    <property type="entry name" value="DUF2232 DOMAIN-CONTAINING PROTEIN"/>
    <property type="match status" value="1"/>
</dbReference>
<dbReference type="Pfam" id="PF09991">
    <property type="entry name" value="DUF2232"/>
    <property type="match status" value="1"/>
</dbReference>
<protein>
    <submittedName>
        <fullName evidence="2">DUF2232 domain-containing protein</fullName>
    </submittedName>
</protein>
<reference evidence="2 3" key="1">
    <citation type="submission" date="2018-12" db="EMBL/GenBank/DDBJ databases">
        <authorList>
            <person name="Sun L."/>
            <person name="Chen Z."/>
        </authorList>
    </citation>
    <scope>NUCLEOTIDE SEQUENCE [LARGE SCALE GENOMIC DNA]</scope>
    <source>
        <strain evidence="2 3">3-5-3</strain>
    </source>
</reference>
<feature type="transmembrane region" description="Helical" evidence="1">
    <location>
        <begin position="211"/>
        <end position="229"/>
    </location>
</feature>
<proteinExistence type="predicted"/>
<dbReference type="OrthoDB" id="2987886at2"/>
<dbReference type="InterPro" id="IPR018710">
    <property type="entry name" value="DUF2232"/>
</dbReference>
<accession>A0A3S1D7N3</accession>
<dbReference type="PANTHER" id="PTHR41324">
    <property type="entry name" value="MEMBRANE PROTEIN-RELATED"/>
    <property type="match status" value="1"/>
</dbReference>
<comment type="caution">
    <text evidence="2">The sequence shown here is derived from an EMBL/GenBank/DDBJ whole genome shotgun (WGS) entry which is preliminary data.</text>
</comment>
<feature type="transmembrane region" description="Helical" evidence="1">
    <location>
        <begin position="268"/>
        <end position="296"/>
    </location>
</feature>
<feature type="transmembrane region" description="Helical" evidence="1">
    <location>
        <begin position="49"/>
        <end position="75"/>
    </location>
</feature>
<feature type="transmembrane region" description="Helical" evidence="1">
    <location>
        <begin position="96"/>
        <end position="118"/>
    </location>
</feature>
<dbReference type="Proteomes" id="UP000272464">
    <property type="component" value="Unassembled WGS sequence"/>
</dbReference>